<reference evidence="6" key="1">
    <citation type="submission" date="2023-06" db="EMBL/GenBank/DDBJ databases">
        <title>Genome-scale phylogeny and comparative genomics of the fungal order Sordariales.</title>
        <authorList>
            <consortium name="Lawrence Berkeley National Laboratory"/>
            <person name="Hensen N."/>
            <person name="Bonometti L."/>
            <person name="Westerberg I."/>
            <person name="Brannstrom I.O."/>
            <person name="Guillou S."/>
            <person name="Cros-Aarteil S."/>
            <person name="Calhoun S."/>
            <person name="Haridas S."/>
            <person name="Kuo A."/>
            <person name="Mondo S."/>
            <person name="Pangilinan J."/>
            <person name="Riley R."/>
            <person name="LaButti K."/>
            <person name="Andreopoulos B."/>
            <person name="Lipzen A."/>
            <person name="Chen C."/>
            <person name="Yanf M."/>
            <person name="Daum C."/>
            <person name="Ng V."/>
            <person name="Clum A."/>
            <person name="Steindorff A."/>
            <person name="Ohm R."/>
            <person name="Martin F."/>
            <person name="Silar P."/>
            <person name="Natvig D."/>
            <person name="Lalanne C."/>
            <person name="Gautier V."/>
            <person name="Ament-velasquez S.L."/>
            <person name="Kruys A."/>
            <person name="Hutchinson M.I."/>
            <person name="Powell A.J."/>
            <person name="Barry K."/>
            <person name="Miller A.N."/>
            <person name="Grigoriev I.V."/>
            <person name="Debuchy R."/>
            <person name="Gladieux P."/>
            <person name="Thoren M.H."/>
            <person name="Johannesson H."/>
        </authorList>
    </citation>
    <scope>NUCLEOTIDE SEQUENCE</scope>
    <source>
        <strain evidence="6">SMH3391-2</strain>
    </source>
</reference>
<feature type="compositionally biased region" description="Acidic residues" evidence="4">
    <location>
        <begin position="24"/>
        <end position="77"/>
    </location>
</feature>
<dbReference type="EMBL" id="JAULSR010000001">
    <property type="protein sequence ID" value="KAK0636152.1"/>
    <property type="molecule type" value="Genomic_DNA"/>
</dbReference>
<organism evidence="6 7">
    <name type="scientific">Bombardia bombarda</name>
    <dbReference type="NCBI Taxonomy" id="252184"/>
    <lineage>
        <taxon>Eukaryota</taxon>
        <taxon>Fungi</taxon>
        <taxon>Dikarya</taxon>
        <taxon>Ascomycota</taxon>
        <taxon>Pezizomycotina</taxon>
        <taxon>Sordariomycetes</taxon>
        <taxon>Sordariomycetidae</taxon>
        <taxon>Sordariales</taxon>
        <taxon>Lasiosphaeriaceae</taxon>
        <taxon>Bombardia</taxon>
    </lineage>
</organism>
<dbReference type="Gene3D" id="3.40.50.200">
    <property type="entry name" value="Peptidase S8/S53 domain"/>
    <property type="match status" value="1"/>
</dbReference>
<protein>
    <recommendedName>
        <fullName evidence="5">Peptidase S8/S53 domain-containing protein</fullName>
    </recommendedName>
</protein>
<dbReference type="SUPFAM" id="SSF48403">
    <property type="entry name" value="Ankyrin repeat"/>
    <property type="match status" value="1"/>
</dbReference>
<dbReference type="GO" id="GO:0004252">
    <property type="term" value="F:serine-type endopeptidase activity"/>
    <property type="evidence" value="ECO:0007669"/>
    <property type="project" value="InterPro"/>
</dbReference>
<dbReference type="SUPFAM" id="SSF52743">
    <property type="entry name" value="Subtilisin-like"/>
    <property type="match status" value="1"/>
</dbReference>
<evidence type="ECO:0000259" key="5">
    <source>
        <dbReference type="Pfam" id="PF00082"/>
    </source>
</evidence>
<keyword evidence="2" id="KW-0378">Hydrolase</keyword>
<comment type="caution">
    <text evidence="6">The sequence shown here is derived from an EMBL/GenBank/DDBJ whole genome shotgun (WGS) entry which is preliminary data.</text>
</comment>
<feature type="region of interest" description="Disordered" evidence="4">
    <location>
        <begin position="344"/>
        <end position="363"/>
    </location>
</feature>
<dbReference type="InterPro" id="IPR036852">
    <property type="entry name" value="Peptidase_S8/S53_dom_sf"/>
</dbReference>
<feature type="region of interest" description="Disordered" evidence="4">
    <location>
        <begin position="286"/>
        <end position="334"/>
    </location>
</feature>
<feature type="region of interest" description="Disordered" evidence="4">
    <location>
        <begin position="385"/>
        <end position="447"/>
    </location>
</feature>
<evidence type="ECO:0000313" key="6">
    <source>
        <dbReference type="EMBL" id="KAK0636152.1"/>
    </source>
</evidence>
<proteinExistence type="predicted"/>
<dbReference type="Proteomes" id="UP001174934">
    <property type="component" value="Unassembled WGS sequence"/>
</dbReference>
<name>A0AA39XLC7_9PEZI</name>
<dbReference type="GO" id="GO:0006508">
    <property type="term" value="P:proteolysis"/>
    <property type="evidence" value="ECO:0007669"/>
    <property type="project" value="UniProtKB-KW"/>
</dbReference>
<evidence type="ECO:0000256" key="3">
    <source>
        <dbReference type="ARBA" id="ARBA00022825"/>
    </source>
</evidence>
<gene>
    <name evidence="6" type="ORF">B0T17DRAFT_69929</name>
</gene>
<dbReference type="InterPro" id="IPR036770">
    <property type="entry name" value="Ankyrin_rpt-contain_sf"/>
</dbReference>
<dbReference type="PRINTS" id="PR00723">
    <property type="entry name" value="SUBTILISIN"/>
</dbReference>
<evidence type="ECO:0000256" key="1">
    <source>
        <dbReference type="ARBA" id="ARBA00022670"/>
    </source>
</evidence>
<dbReference type="InterPro" id="IPR002110">
    <property type="entry name" value="Ankyrin_rpt"/>
</dbReference>
<feature type="compositionally biased region" description="Basic and acidic residues" evidence="4">
    <location>
        <begin position="309"/>
        <end position="330"/>
    </location>
</feature>
<feature type="compositionally biased region" description="Polar residues" evidence="4">
    <location>
        <begin position="418"/>
        <end position="432"/>
    </location>
</feature>
<dbReference type="Gene3D" id="1.25.40.20">
    <property type="entry name" value="Ankyrin repeat-containing domain"/>
    <property type="match status" value="1"/>
</dbReference>
<dbReference type="InterPro" id="IPR015500">
    <property type="entry name" value="Peptidase_S8_subtilisin-rel"/>
</dbReference>
<sequence length="1121" mass="125599">MPSFEPAFGGLTEMTGSGVGVASPDDDLLVQTREEDEEENEEDKGECEEAEEESEEDEEESEEGEEENQEDEIDEDDSHIPPQELLEKLDAVSSALSAKGFVEANTAAQQAFLQKFGRYIASKPPTNRNNVLHMMAADRSAIPWLIRHILKHYSARMDDKDNAGRQPLTVAIQVNKEEFIKAVLDSEYDDKNLQWILGSPSSDSGNSIHDAIKNGLNPKLTVDLINKVSGDLLSTRDNLGRTPLHCAVEYERCSKTQLNVVNALMSRSDLALDKKTNAHLSVYQHHISTRPKQYRPAARKASAPAPALKPREQAPRQSHDKGMPEKKRQQSIETEESLKIVGQNYSDGLLPAQNPTPYRDMRSSGLRRALTFKSLSADCEAVSLTCPPSPTSHNCQESESREAMTTLNPQAKSKKAAYSTSPNSGSKGPRSSATKKQGKTVKKKSTDSAPVYSEYADQIASAVKLQYLRSTFENRTESEQRSHETAMNFLYGDSRTKHICFDLLQKENVMSLKSLKSGSYSQFDFDHVLQYVAVGPIIFRAEGQPALPEKGRRDMVKLFNWLKDKNVTNIIKVIVDDRKGPFHSDEAIIEALSPFIVEILDWSKPDLCPETIQKACANVRELHLSWTGLNGMLFAWGGIDGLANLPYLTDIYIRQTQEPEPEAWISEKLDEFNRRLCKSRDRIISERSTNSSNAMPRYGLPLFPEIKVHRPSNSITDGDGQITAGAVSEQRRGPEFKDHQWLKIMDRFAAGIFSLSPDGLIKKLNLPVELQRDVRICLIDDGVDAEHRSIAERMDGEMGRAFGAYTKDEYRGMTMPFYDSTTNHGTLMASMMARVCPNVKIVSYRLDTRQGEDQKVRFTAKSAADALEQAAKQDFDIISISWIVRKETISVENNLRDIFRLENALRLAVKDKLVFCSAPDMGEITSDELMSYYPIGASIPELFKIGAAKADNRPWGPAGAQTAVNYFLPGHDVREKEGDEVILGDRSLMSESSIATALAAGLAALMIHVVRMATIRTYELNKQDSAEANILKLISLKAIKSHATMRKTFDSMTKTNDKEKYVHTWVHFNRKGHELMAAGEAIRTEDEKWRVISELARDIVDSKYMDETSHQQVSNFEPIRV</sequence>
<evidence type="ECO:0000256" key="4">
    <source>
        <dbReference type="SAM" id="MobiDB-lite"/>
    </source>
</evidence>
<dbReference type="Pfam" id="PF00082">
    <property type="entry name" value="Peptidase_S8"/>
    <property type="match status" value="1"/>
</dbReference>
<keyword evidence="7" id="KW-1185">Reference proteome</keyword>
<evidence type="ECO:0000313" key="7">
    <source>
        <dbReference type="Proteomes" id="UP001174934"/>
    </source>
</evidence>
<keyword evidence="3" id="KW-0720">Serine protease</keyword>
<keyword evidence="1" id="KW-0645">Protease</keyword>
<dbReference type="InterPro" id="IPR000209">
    <property type="entry name" value="Peptidase_S8/S53_dom"/>
</dbReference>
<dbReference type="AlphaFoldDB" id="A0AA39XLC7"/>
<evidence type="ECO:0000256" key="2">
    <source>
        <dbReference type="ARBA" id="ARBA00022801"/>
    </source>
</evidence>
<dbReference type="SMART" id="SM00248">
    <property type="entry name" value="ANK"/>
    <property type="match status" value="2"/>
</dbReference>
<feature type="region of interest" description="Disordered" evidence="4">
    <location>
        <begin position="1"/>
        <end position="78"/>
    </location>
</feature>
<feature type="domain" description="Peptidase S8/S53" evidence="5">
    <location>
        <begin position="772"/>
        <end position="1010"/>
    </location>
</feature>
<accession>A0AA39XLC7</accession>
<feature type="compositionally biased region" description="Low complexity" evidence="4">
    <location>
        <begin position="295"/>
        <end position="308"/>
    </location>
</feature>